<proteinExistence type="predicted"/>
<accession>A0A1B6Q8R9</accession>
<dbReference type="InParanoid" id="A0A1B6Q8R9"/>
<dbReference type="Gramene" id="KXG34306">
    <property type="protein sequence ID" value="KXG34306"/>
    <property type="gene ID" value="SORBI_3002G018200"/>
</dbReference>
<dbReference type="AlphaFoldDB" id="A0A1B6Q8R9"/>
<name>A0A1B6Q8R9_SORBI</name>
<dbReference type="PANTHER" id="PTHR33186">
    <property type="entry name" value="OS10G0136150 PROTEIN-RELATED"/>
    <property type="match status" value="1"/>
</dbReference>
<dbReference type="Proteomes" id="UP000000768">
    <property type="component" value="Chromosome 2"/>
</dbReference>
<gene>
    <name evidence="1" type="ORF">SORBI_3002G018200</name>
</gene>
<evidence type="ECO:0000313" key="1">
    <source>
        <dbReference type="EMBL" id="KXG34306.1"/>
    </source>
</evidence>
<protein>
    <submittedName>
        <fullName evidence="1">Uncharacterized protein</fullName>
    </submittedName>
</protein>
<reference evidence="1 2" key="1">
    <citation type="journal article" date="2009" name="Nature">
        <title>The Sorghum bicolor genome and the diversification of grasses.</title>
        <authorList>
            <person name="Paterson A.H."/>
            <person name="Bowers J.E."/>
            <person name="Bruggmann R."/>
            <person name="Dubchak I."/>
            <person name="Grimwood J."/>
            <person name="Gundlach H."/>
            <person name="Haberer G."/>
            <person name="Hellsten U."/>
            <person name="Mitros T."/>
            <person name="Poliakov A."/>
            <person name="Schmutz J."/>
            <person name="Spannagl M."/>
            <person name="Tang H."/>
            <person name="Wang X."/>
            <person name="Wicker T."/>
            <person name="Bharti A.K."/>
            <person name="Chapman J."/>
            <person name="Feltus F.A."/>
            <person name="Gowik U."/>
            <person name="Grigoriev I.V."/>
            <person name="Lyons E."/>
            <person name="Maher C.A."/>
            <person name="Martis M."/>
            <person name="Narechania A."/>
            <person name="Otillar R.P."/>
            <person name="Penning B.W."/>
            <person name="Salamov A.A."/>
            <person name="Wang Y."/>
            <person name="Zhang L."/>
            <person name="Carpita N.C."/>
            <person name="Freeling M."/>
            <person name="Gingle A.R."/>
            <person name="Hash C.T."/>
            <person name="Keller B."/>
            <person name="Klein P."/>
            <person name="Kresovich S."/>
            <person name="McCann M.C."/>
            <person name="Ming R."/>
            <person name="Peterson D.G."/>
            <person name="Mehboob-ur-Rahman"/>
            <person name="Ware D."/>
            <person name="Westhoff P."/>
            <person name="Mayer K.F."/>
            <person name="Messing J."/>
            <person name="Rokhsar D.S."/>
        </authorList>
    </citation>
    <scope>NUCLEOTIDE SEQUENCE [LARGE SCALE GENOMIC DNA]</scope>
    <source>
        <strain evidence="2">cv. BTx623</strain>
    </source>
</reference>
<sequence length="228" mass="25821">MAVVDYRHWFALDSCHGRVLIHANANTMEPSKGLIVSDAITSSQQHLIAPSYYFCNYMGAVLCAKDSCDHLDYHGGPFRVVIIVETNCIRTVFAFASIYSSVTGAWNALTSIESSYFGDKLYFPIENDTIILKYDLCTHWLSQIDMPWDLSNKAILMKAEDRGLGFATLRNNHFYLWSQQDVADGIGGWVEHRVIRLGTLFPRCMPYESYEVVGFAKGTNTIFINIYT</sequence>
<reference evidence="2" key="2">
    <citation type="journal article" date="2018" name="Plant J.">
        <title>The Sorghum bicolor reference genome: improved assembly, gene annotations, a transcriptome atlas, and signatures of genome organization.</title>
        <authorList>
            <person name="McCormick R.F."/>
            <person name="Truong S.K."/>
            <person name="Sreedasyam A."/>
            <person name="Jenkins J."/>
            <person name="Shu S."/>
            <person name="Sims D."/>
            <person name="Kennedy M."/>
            <person name="Amirebrahimi M."/>
            <person name="Weers B.D."/>
            <person name="McKinley B."/>
            <person name="Mattison A."/>
            <person name="Morishige D.T."/>
            <person name="Grimwood J."/>
            <person name="Schmutz J."/>
            <person name="Mullet J.E."/>
        </authorList>
    </citation>
    <scope>NUCLEOTIDE SEQUENCE [LARGE SCALE GENOMIC DNA]</scope>
    <source>
        <strain evidence="2">cv. BTx623</strain>
    </source>
</reference>
<evidence type="ECO:0000313" key="2">
    <source>
        <dbReference type="Proteomes" id="UP000000768"/>
    </source>
</evidence>
<organism evidence="1 2">
    <name type="scientific">Sorghum bicolor</name>
    <name type="common">Sorghum</name>
    <name type="synonym">Sorghum vulgare</name>
    <dbReference type="NCBI Taxonomy" id="4558"/>
    <lineage>
        <taxon>Eukaryota</taxon>
        <taxon>Viridiplantae</taxon>
        <taxon>Streptophyta</taxon>
        <taxon>Embryophyta</taxon>
        <taxon>Tracheophyta</taxon>
        <taxon>Spermatophyta</taxon>
        <taxon>Magnoliopsida</taxon>
        <taxon>Liliopsida</taxon>
        <taxon>Poales</taxon>
        <taxon>Poaceae</taxon>
        <taxon>PACMAD clade</taxon>
        <taxon>Panicoideae</taxon>
        <taxon>Andropogonodae</taxon>
        <taxon>Andropogoneae</taxon>
        <taxon>Sorghinae</taxon>
        <taxon>Sorghum</taxon>
    </lineage>
</organism>
<keyword evidence="2" id="KW-1185">Reference proteome</keyword>
<dbReference type="EMBL" id="CM000761">
    <property type="protein sequence ID" value="KXG34306.1"/>
    <property type="molecule type" value="Genomic_DNA"/>
</dbReference>
<dbReference type="PANTHER" id="PTHR33186:SF15">
    <property type="entry name" value="OS06G0249850 PROTEIN"/>
    <property type="match status" value="1"/>
</dbReference>